<evidence type="ECO:0000256" key="1">
    <source>
        <dbReference type="ARBA" id="ARBA00022500"/>
    </source>
</evidence>
<evidence type="ECO:0000256" key="3">
    <source>
        <dbReference type="PROSITE-ProRule" id="PRU00284"/>
    </source>
</evidence>
<feature type="domain" description="Methyl-accepting transducer" evidence="5">
    <location>
        <begin position="315"/>
        <end position="544"/>
    </location>
</feature>
<keyword evidence="4" id="KW-0812">Transmembrane</keyword>
<feature type="domain" description="HAMP" evidence="6">
    <location>
        <begin position="258"/>
        <end position="310"/>
    </location>
</feature>
<dbReference type="Gene3D" id="1.10.287.950">
    <property type="entry name" value="Methyl-accepting chemotaxis protein"/>
    <property type="match status" value="1"/>
</dbReference>
<dbReference type="PROSITE" id="PS50885">
    <property type="entry name" value="HAMP"/>
    <property type="match status" value="2"/>
</dbReference>
<dbReference type="OrthoDB" id="9814363at2"/>
<dbReference type="EMBL" id="FRAR01000006">
    <property type="protein sequence ID" value="SHK05533.1"/>
    <property type="molecule type" value="Genomic_DNA"/>
</dbReference>
<evidence type="ECO:0000256" key="4">
    <source>
        <dbReference type="SAM" id="Phobius"/>
    </source>
</evidence>
<comment type="similarity">
    <text evidence="2">Belongs to the methyl-accepting chemotaxis (MCP) protein family.</text>
</comment>
<dbReference type="SMART" id="SM00304">
    <property type="entry name" value="HAMP"/>
    <property type="match status" value="2"/>
</dbReference>
<organism evidence="7 8">
    <name type="scientific">Desulforamulus aeronauticus DSM 10349</name>
    <dbReference type="NCBI Taxonomy" id="1121421"/>
    <lineage>
        <taxon>Bacteria</taxon>
        <taxon>Bacillati</taxon>
        <taxon>Bacillota</taxon>
        <taxon>Clostridia</taxon>
        <taxon>Eubacteriales</taxon>
        <taxon>Peptococcaceae</taxon>
        <taxon>Desulforamulus</taxon>
    </lineage>
</organism>
<dbReference type="GO" id="GO:0005886">
    <property type="term" value="C:plasma membrane"/>
    <property type="evidence" value="ECO:0007669"/>
    <property type="project" value="TreeGrafter"/>
</dbReference>
<dbReference type="SUPFAM" id="SSF158472">
    <property type="entry name" value="HAMP domain-like"/>
    <property type="match status" value="1"/>
</dbReference>
<keyword evidence="1" id="KW-0145">Chemotaxis</keyword>
<dbReference type="SMART" id="SM00283">
    <property type="entry name" value="MA"/>
    <property type="match status" value="1"/>
</dbReference>
<dbReference type="CDD" id="cd06225">
    <property type="entry name" value="HAMP"/>
    <property type="match status" value="1"/>
</dbReference>
<dbReference type="Gene3D" id="6.10.340.10">
    <property type="match status" value="1"/>
</dbReference>
<keyword evidence="8" id="KW-1185">Reference proteome</keyword>
<evidence type="ECO:0000259" key="6">
    <source>
        <dbReference type="PROSITE" id="PS50885"/>
    </source>
</evidence>
<keyword evidence="4" id="KW-1133">Transmembrane helix</keyword>
<dbReference type="PANTHER" id="PTHR43531">
    <property type="entry name" value="PROTEIN ICFG"/>
    <property type="match status" value="1"/>
</dbReference>
<dbReference type="GO" id="GO:0006935">
    <property type="term" value="P:chemotaxis"/>
    <property type="evidence" value="ECO:0007669"/>
    <property type="project" value="UniProtKB-KW"/>
</dbReference>
<keyword evidence="4" id="KW-0472">Membrane</keyword>
<evidence type="ECO:0000259" key="5">
    <source>
        <dbReference type="PROSITE" id="PS50111"/>
    </source>
</evidence>
<dbReference type="InterPro" id="IPR024478">
    <property type="entry name" value="HlyB_4HB_MCP"/>
</dbReference>
<dbReference type="PANTHER" id="PTHR43531:SF11">
    <property type="entry name" value="METHYL-ACCEPTING CHEMOTAXIS PROTEIN 3"/>
    <property type="match status" value="1"/>
</dbReference>
<dbReference type="InterPro" id="IPR004089">
    <property type="entry name" value="MCPsignal_dom"/>
</dbReference>
<feature type="transmembrane region" description="Helical" evidence="4">
    <location>
        <begin position="12"/>
        <end position="32"/>
    </location>
</feature>
<dbReference type="RefSeq" id="WP_072910700.1">
    <property type="nucleotide sequence ID" value="NZ_FRAR01000006.1"/>
</dbReference>
<dbReference type="InterPro" id="IPR003660">
    <property type="entry name" value="HAMP_dom"/>
</dbReference>
<dbReference type="SUPFAM" id="SSF58104">
    <property type="entry name" value="Methyl-accepting chemotaxis protein (MCP) signaling domain"/>
    <property type="match status" value="1"/>
</dbReference>
<dbReference type="STRING" id="1121421.SAMN02745123_00493"/>
<dbReference type="GO" id="GO:0007165">
    <property type="term" value="P:signal transduction"/>
    <property type="evidence" value="ECO:0007669"/>
    <property type="project" value="UniProtKB-KW"/>
</dbReference>
<evidence type="ECO:0000313" key="8">
    <source>
        <dbReference type="Proteomes" id="UP000183997"/>
    </source>
</evidence>
<reference evidence="8" key="1">
    <citation type="submission" date="2016-11" db="EMBL/GenBank/DDBJ databases">
        <authorList>
            <person name="Varghese N."/>
            <person name="Submissions S."/>
        </authorList>
    </citation>
    <scope>NUCLEOTIDE SEQUENCE [LARGE SCALE GENOMIC DNA]</scope>
    <source>
        <strain evidence="8">DSM 10349</strain>
    </source>
</reference>
<feature type="domain" description="HAMP" evidence="6">
    <location>
        <begin position="213"/>
        <end position="251"/>
    </location>
</feature>
<evidence type="ECO:0000313" key="7">
    <source>
        <dbReference type="EMBL" id="SHK05533.1"/>
    </source>
</evidence>
<evidence type="ECO:0000256" key="2">
    <source>
        <dbReference type="ARBA" id="ARBA00029447"/>
    </source>
</evidence>
<dbReference type="Pfam" id="PF00672">
    <property type="entry name" value="HAMP"/>
    <property type="match status" value="1"/>
</dbReference>
<dbReference type="Proteomes" id="UP000183997">
    <property type="component" value="Unassembled WGS sequence"/>
</dbReference>
<dbReference type="GO" id="GO:0004888">
    <property type="term" value="F:transmembrane signaling receptor activity"/>
    <property type="evidence" value="ECO:0007669"/>
    <property type="project" value="TreeGrafter"/>
</dbReference>
<gene>
    <name evidence="7" type="ORF">SAMN02745123_00493</name>
</gene>
<name>A0A1M6PC62_9FIRM</name>
<sequence>MKNLTISKKLIVGFGSILILMLLSTMLSIFNINNINRQVELYEKYTVPNAEYIRVMQVSMQNILHEMLEAILAQDLQSSQAALASANANGKEVAAALEAYKNNQLNHDEDAEIEKINRIITEAADKRVEINDLILNHSKENIDQALGLYMDEYKPRLAQAMEIMRSLSSAAKERAAQQSADAAAASKLARFEFITCTIVSVVLTMIVIFAIRRSILNPVNEIVSVFEEISKGNMGTEIKYESRDEMGRMAKLIQSGNRMQGAILGDMVEKFTRIAQGDLRIKLELDYPGDFRPLKEAMINTVAALNHTMQTINTAAEQVSTGADHVSGGAQALAAGSTEQAASVEELSASIENVAEQAAENLTTVEIAAKSVKKAGADVNAGSEQMKQLTEAMANIGSSSNQIANITKVIEDIAFQTSILSLNAAIEAARAGSAGKGFAVVADEVRNLAAKSAAAAKQTAELIQASAADVSKGTQITAQTVQILKDVEVSAQGVAEGFSKIEHASAEQAHAIEQIRQGLAQVSAVVQTNAATAEENSATSEEMSAQAAMLREEVGKFKLAAIGEE</sequence>
<keyword evidence="3" id="KW-0807">Transducer</keyword>
<feature type="transmembrane region" description="Helical" evidence="4">
    <location>
        <begin position="193"/>
        <end position="211"/>
    </location>
</feature>
<accession>A0A1M6PC62</accession>
<dbReference type="AlphaFoldDB" id="A0A1M6PC62"/>
<protein>
    <submittedName>
        <fullName evidence="7">Methyl-accepting chemotaxis protein</fullName>
    </submittedName>
</protein>
<proteinExistence type="inferred from homology"/>
<dbReference type="Pfam" id="PF00015">
    <property type="entry name" value="MCPsignal"/>
    <property type="match status" value="1"/>
</dbReference>
<dbReference type="Pfam" id="PF12729">
    <property type="entry name" value="4HB_MCP_1"/>
    <property type="match status" value="1"/>
</dbReference>
<dbReference type="PROSITE" id="PS50111">
    <property type="entry name" value="CHEMOTAXIS_TRANSDUC_2"/>
    <property type="match status" value="1"/>
</dbReference>
<dbReference type="InterPro" id="IPR051310">
    <property type="entry name" value="MCP_chemotaxis"/>
</dbReference>